<dbReference type="EMBL" id="NDHI03003384">
    <property type="protein sequence ID" value="PNJ71139.1"/>
    <property type="molecule type" value="Genomic_DNA"/>
</dbReference>
<sequence>MWTRRINHQLHTNKKALGAVSSQEQPHLLSGERFQESYGKGLI</sequence>
<evidence type="ECO:0000313" key="1">
    <source>
        <dbReference type="EMBL" id="PNJ71139.1"/>
    </source>
</evidence>
<comment type="caution">
    <text evidence="1">The sequence shown here is derived from an EMBL/GenBank/DDBJ whole genome shotgun (WGS) entry which is preliminary data.</text>
</comment>
<gene>
    <name evidence="1" type="ORF">CR201_G0009374</name>
</gene>
<proteinExistence type="predicted"/>
<reference evidence="1" key="1">
    <citation type="submission" date="2017-12" db="EMBL/GenBank/DDBJ databases">
        <title>High-resolution comparative analysis of great ape genomes.</title>
        <authorList>
            <person name="Pollen A."/>
            <person name="Hastie A."/>
            <person name="Hormozdiari F."/>
            <person name="Dougherty M."/>
            <person name="Liu R."/>
            <person name="Chaisson M."/>
            <person name="Hoppe E."/>
            <person name="Hill C."/>
            <person name="Pang A."/>
            <person name="Hillier L."/>
            <person name="Baker C."/>
            <person name="Armstrong J."/>
            <person name="Shendure J."/>
            <person name="Paten B."/>
            <person name="Wilson R."/>
            <person name="Chao H."/>
            <person name="Schneider V."/>
            <person name="Ventura M."/>
            <person name="Kronenberg Z."/>
            <person name="Murali S."/>
            <person name="Gordon D."/>
            <person name="Cantsilieris S."/>
            <person name="Munson K."/>
            <person name="Nelson B."/>
            <person name="Raja A."/>
            <person name="Underwood J."/>
            <person name="Diekhans M."/>
            <person name="Fiddes I."/>
            <person name="Haussler D."/>
            <person name="Eichler E."/>
        </authorList>
    </citation>
    <scope>NUCLEOTIDE SEQUENCE [LARGE SCALE GENOMIC DNA]</scope>
    <source>
        <strain evidence="1">Susie</strain>
    </source>
</reference>
<organism evidence="1">
    <name type="scientific">Pongo abelii</name>
    <name type="common">Sumatran orangutan</name>
    <name type="synonym">Pongo pygmaeus abelii</name>
    <dbReference type="NCBI Taxonomy" id="9601"/>
    <lineage>
        <taxon>Eukaryota</taxon>
        <taxon>Metazoa</taxon>
        <taxon>Chordata</taxon>
        <taxon>Craniata</taxon>
        <taxon>Vertebrata</taxon>
        <taxon>Euteleostomi</taxon>
        <taxon>Mammalia</taxon>
        <taxon>Eutheria</taxon>
        <taxon>Euarchontoglires</taxon>
        <taxon>Primates</taxon>
        <taxon>Haplorrhini</taxon>
        <taxon>Catarrhini</taxon>
        <taxon>Hominidae</taxon>
        <taxon>Pongo</taxon>
    </lineage>
</organism>
<accession>A0A2J8WMZ7</accession>
<name>A0A2J8WMZ7_PONAB</name>
<protein>
    <submittedName>
        <fullName evidence="1">NEDD9 isoform 3</fullName>
    </submittedName>
</protein>
<dbReference type="AlphaFoldDB" id="A0A2J8WMZ7"/>